<feature type="domain" description="MHD1" evidence="2">
    <location>
        <begin position="492"/>
        <end position="636"/>
    </location>
</feature>
<accession>A0A5J9T4G5</accession>
<dbReference type="EMBL" id="RWGY01000051">
    <property type="protein sequence ID" value="TVU06270.1"/>
    <property type="molecule type" value="Genomic_DNA"/>
</dbReference>
<evidence type="ECO:0000256" key="1">
    <source>
        <dbReference type="SAM" id="MobiDB-lite"/>
    </source>
</evidence>
<evidence type="ECO:0008006" key="6">
    <source>
        <dbReference type="Google" id="ProtNLM"/>
    </source>
</evidence>
<feature type="region of interest" description="Disordered" evidence="1">
    <location>
        <begin position="70"/>
        <end position="91"/>
    </location>
</feature>
<evidence type="ECO:0000259" key="2">
    <source>
        <dbReference type="PROSITE" id="PS51258"/>
    </source>
</evidence>
<feature type="non-terminal residue" evidence="4">
    <location>
        <position position="1"/>
    </location>
</feature>
<dbReference type="Pfam" id="PF25761">
    <property type="entry name" value="TPR_PATROL1"/>
    <property type="match status" value="1"/>
</dbReference>
<organism evidence="4 5">
    <name type="scientific">Eragrostis curvula</name>
    <name type="common">weeping love grass</name>
    <dbReference type="NCBI Taxonomy" id="38414"/>
    <lineage>
        <taxon>Eukaryota</taxon>
        <taxon>Viridiplantae</taxon>
        <taxon>Streptophyta</taxon>
        <taxon>Embryophyta</taxon>
        <taxon>Tracheophyta</taxon>
        <taxon>Spermatophyta</taxon>
        <taxon>Magnoliopsida</taxon>
        <taxon>Liliopsida</taxon>
        <taxon>Poales</taxon>
        <taxon>Poaceae</taxon>
        <taxon>PACMAD clade</taxon>
        <taxon>Chloridoideae</taxon>
        <taxon>Eragrostideae</taxon>
        <taxon>Eragrostidinae</taxon>
        <taxon>Eragrostis</taxon>
    </lineage>
</organism>
<sequence length="935" mass="103917">MARRYRDASSPPAPALPSPLPELGVALSAAELRATAYEVLVAASRATGAKPLTYIPQSASSSLLQRTATGGKAKGALGPGPSASSDGGRAAAARRSVAEHVRVRLGVTEQADARIRRGLLRIAAGQLGKQAESMVFPLEFLQKFKATDFPDPLEYEAWQTRNFKLLEAGLLVHPLVPLKKSDISAQRLRKIIQEAYDGQLETGWNSESMQRLRRAAMSLACRSLTETSDECHWADGFPLNLHIYKMLVEACFDGEDGTLLDEIDEVMELLKKTWVILGVNQMLHNLCFTWALFNHFVISGQADKELLSATQNLLVQVINDAKITEDPDYCDVLSSTLSLIMGWTEKRLLAYHETFSTSNIHSMADMVSIAISTAMILVDNMSYDRHLGRKEQAEVVHGRIATYIRSSVHTAFAQKIEDADSKRSSRKLVHALSILAREVGDIASKEKKMYSPVLKKWHPLAAGVAVATLHACFGSELKQYIVGLRGLTPDVAEVLKAADKLEKDLVHIAIEESMDSDDGGKSLVKEMPPYETGTVLDSLVKAWVKERVEKLKDWTEQNIPQETWDPKLNNMEKFASSSVEMLQIIDENLDAFFQLPISMHSTLLPDLKIGFDRCLLVYVSKVKSGCGTRGTLFPQLPHLTRCDVGSKLFKNKEKPQFIVKRGSQVGSATGNEASSFPGLCARINTLHYLKSKLENLDKKMKTWLQKVSAQHDTVDGLDINFQQSLAACLEGIRQLCETTGYKVIFNDLSHVFFDTLYVGIPASNRILPLLKELGPILKFISATVHNRVRNYLIMSLMKASFDGLLLVLLAGGPARAFSCEDYQIIEDDFRALRGLYLGVKTDRIRADKELVVKSSLEVKNILPLLRTDTETLIGRFKLAMSESYGSTDKSRFPMPPVPTQWSPNNPNTILRVLCYRKDEAASKFLKQTYDLPKTL</sequence>
<evidence type="ECO:0000313" key="4">
    <source>
        <dbReference type="EMBL" id="TVU06270.1"/>
    </source>
</evidence>
<dbReference type="PANTHER" id="PTHR31280:SF23">
    <property type="entry name" value="RETINOL DEHYDROGENASE 13"/>
    <property type="match status" value="1"/>
</dbReference>
<evidence type="ECO:0000313" key="5">
    <source>
        <dbReference type="Proteomes" id="UP000324897"/>
    </source>
</evidence>
<dbReference type="InterPro" id="IPR057984">
    <property type="entry name" value="PATROL1_C"/>
</dbReference>
<comment type="caution">
    <text evidence="4">The sequence shown here is derived from an EMBL/GenBank/DDBJ whole genome shotgun (WGS) entry which is preliminary data.</text>
</comment>
<dbReference type="PROSITE" id="PS51259">
    <property type="entry name" value="MHD2"/>
    <property type="match status" value="1"/>
</dbReference>
<dbReference type="PANTHER" id="PTHR31280">
    <property type="entry name" value="PROTEIN UNC-13 HOMOLOG"/>
    <property type="match status" value="1"/>
</dbReference>
<dbReference type="Gramene" id="TVU06270">
    <property type="protein sequence ID" value="TVU06270"/>
    <property type="gene ID" value="EJB05_49473"/>
</dbReference>
<feature type="domain" description="MHD2" evidence="3">
    <location>
        <begin position="763"/>
        <end position="876"/>
    </location>
</feature>
<feature type="compositionally biased region" description="Pro residues" evidence="1">
    <location>
        <begin position="11"/>
        <end position="20"/>
    </location>
</feature>
<dbReference type="InterPro" id="IPR008528">
    <property type="entry name" value="unc-13_homologue"/>
</dbReference>
<reference evidence="4 5" key="1">
    <citation type="journal article" date="2019" name="Sci. Rep.">
        <title>A high-quality genome of Eragrostis curvula grass provides insights into Poaceae evolution and supports new strategies to enhance forage quality.</title>
        <authorList>
            <person name="Carballo J."/>
            <person name="Santos B.A.C.M."/>
            <person name="Zappacosta D."/>
            <person name="Garbus I."/>
            <person name="Selva J.P."/>
            <person name="Gallo C.A."/>
            <person name="Diaz A."/>
            <person name="Albertini E."/>
            <person name="Caccamo M."/>
            <person name="Echenique V."/>
        </authorList>
    </citation>
    <scope>NUCLEOTIDE SEQUENCE [LARGE SCALE GENOMIC DNA]</scope>
    <source>
        <strain evidence="5">cv. Victoria</strain>
        <tissue evidence="4">Leaf</tissue>
    </source>
</reference>
<protein>
    <recommendedName>
        <fullName evidence="6">MHD1 domain-containing protein</fullName>
    </recommendedName>
</protein>
<evidence type="ECO:0000259" key="3">
    <source>
        <dbReference type="PROSITE" id="PS51259"/>
    </source>
</evidence>
<dbReference type="Proteomes" id="UP000324897">
    <property type="component" value="Unassembled WGS sequence"/>
</dbReference>
<dbReference type="PROSITE" id="PS51258">
    <property type="entry name" value="MHD1"/>
    <property type="match status" value="1"/>
</dbReference>
<gene>
    <name evidence="4" type="ORF">EJB05_49473</name>
</gene>
<name>A0A5J9T4G5_9POAL</name>
<proteinExistence type="predicted"/>
<dbReference type="Gene3D" id="1.10.357.50">
    <property type="match status" value="1"/>
</dbReference>
<dbReference type="AlphaFoldDB" id="A0A5J9T4G5"/>
<feature type="region of interest" description="Disordered" evidence="1">
    <location>
        <begin position="1"/>
        <end position="20"/>
    </location>
</feature>
<dbReference type="InterPro" id="IPR014770">
    <property type="entry name" value="Munc13_1"/>
</dbReference>
<dbReference type="InterPro" id="IPR014772">
    <property type="entry name" value="Munc13_dom-2"/>
</dbReference>
<dbReference type="OrthoDB" id="2015333at2759"/>
<keyword evidence="5" id="KW-1185">Reference proteome</keyword>